<dbReference type="AlphaFoldDB" id="A0A098VS63"/>
<dbReference type="GO" id="GO:0031119">
    <property type="term" value="P:tRNA pseudouridine synthesis"/>
    <property type="evidence" value="ECO:0007669"/>
    <property type="project" value="TreeGrafter"/>
</dbReference>
<name>A0A098VS63_9MICR</name>
<dbReference type="Pfam" id="PF21238">
    <property type="entry name" value="Pus10_C"/>
    <property type="match status" value="1"/>
</dbReference>
<dbReference type="PANTHER" id="PTHR21568:SF0">
    <property type="entry name" value="TRNA PSEUDOURIDINE SYNTHASE PUS10"/>
    <property type="match status" value="1"/>
</dbReference>
<dbReference type="Gene3D" id="3.30.70.2510">
    <property type="match status" value="1"/>
</dbReference>
<dbReference type="RefSeq" id="XP_013237013.1">
    <property type="nucleotide sequence ID" value="XM_013381559.1"/>
</dbReference>
<dbReference type="VEuPathDB" id="MicrosporidiaDB:DI09_63p100"/>
<dbReference type="PANTHER" id="PTHR21568">
    <property type="entry name" value="TRNA PSEUDOURIDINE SYNTHASE PUS10"/>
    <property type="match status" value="1"/>
</dbReference>
<dbReference type="GeneID" id="25260519"/>
<evidence type="ECO:0000313" key="6">
    <source>
        <dbReference type="Proteomes" id="UP000029725"/>
    </source>
</evidence>
<proteinExistence type="predicted"/>
<accession>A0A098VS63</accession>
<keyword evidence="6" id="KW-1185">Reference proteome</keyword>
<evidence type="ECO:0000259" key="4">
    <source>
        <dbReference type="Pfam" id="PF21238"/>
    </source>
</evidence>
<evidence type="ECO:0000313" key="5">
    <source>
        <dbReference type="EMBL" id="KGG50586.1"/>
    </source>
</evidence>
<dbReference type="InterPro" id="IPR039894">
    <property type="entry name" value="Pus10-like"/>
</dbReference>
<dbReference type="EMBL" id="JMKJ01000572">
    <property type="protein sequence ID" value="KGG50586.1"/>
    <property type="molecule type" value="Genomic_DNA"/>
</dbReference>
<sequence length="243" mass="27241">MQENREIIEVSMSEPILTFYHAPMYVAGRYTKSQRNIAQSPWINKSLQSVSGYIDAIVTKHFQADGCKFCSAGREDIDVKMLGEGRPFLLEICNPRRYLLLRAHAQSGASLPPQNSPLDVLRKLLDTICSEVLQASLGSVSIIPRLWLVRGTASAQLIKVGEVHRPKLYKATISSKVPLVGCRNFKTLSINQKTPIRVLHRRANLNRSKMIYECELSPFPEDGSFVEVTIRAQAGTYRFSSSS</sequence>
<evidence type="ECO:0000256" key="1">
    <source>
        <dbReference type="ARBA" id="ARBA00012787"/>
    </source>
</evidence>
<comment type="caution">
    <text evidence="5">The sequence shown here is derived from an EMBL/GenBank/DDBJ whole genome shotgun (WGS) entry which is preliminary data.</text>
</comment>
<feature type="domain" description="Pus10-like C-terminal" evidence="4">
    <location>
        <begin position="25"/>
        <end position="237"/>
    </location>
</feature>
<dbReference type="Proteomes" id="UP000029725">
    <property type="component" value="Unassembled WGS sequence"/>
</dbReference>
<protein>
    <recommendedName>
        <fullName evidence="1">tRNA pseudouridine(55) synthase</fullName>
        <ecNumber evidence="1">5.4.99.25</ecNumber>
    </recommendedName>
</protein>
<gene>
    <name evidence="5" type="ORF">DI09_63p100</name>
</gene>
<dbReference type="Gene3D" id="3.30.70.3190">
    <property type="match status" value="1"/>
</dbReference>
<organism evidence="5 6">
    <name type="scientific">Mitosporidium daphniae</name>
    <dbReference type="NCBI Taxonomy" id="1485682"/>
    <lineage>
        <taxon>Eukaryota</taxon>
        <taxon>Fungi</taxon>
        <taxon>Fungi incertae sedis</taxon>
        <taxon>Microsporidia</taxon>
        <taxon>Mitosporidium</taxon>
    </lineage>
</organism>
<evidence type="ECO:0000256" key="3">
    <source>
        <dbReference type="ARBA" id="ARBA00023235"/>
    </source>
</evidence>
<keyword evidence="2" id="KW-0819">tRNA processing</keyword>
<dbReference type="InterPro" id="IPR048741">
    <property type="entry name" value="Pus10-like_C"/>
</dbReference>
<dbReference type="HOGENOM" id="CLU_1142819_0_0_1"/>
<dbReference type="OrthoDB" id="271937at2759"/>
<evidence type="ECO:0000256" key="2">
    <source>
        <dbReference type="ARBA" id="ARBA00022694"/>
    </source>
</evidence>
<dbReference type="EC" id="5.4.99.25" evidence="1"/>
<keyword evidence="3" id="KW-0413">Isomerase</keyword>
<dbReference type="GO" id="GO:0160148">
    <property type="term" value="F:tRNA pseudouridine(55) synthase activity"/>
    <property type="evidence" value="ECO:0007669"/>
    <property type="project" value="UniProtKB-EC"/>
</dbReference>
<reference evidence="5 6" key="1">
    <citation type="submission" date="2014-04" db="EMBL/GenBank/DDBJ databases">
        <title>A new species of microsporidia sheds light on the evolution of extreme parasitism.</title>
        <authorList>
            <person name="Haag K.L."/>
            <person name="James T.Y."/>
            <person name="Larsson R."/>
            <person name="Schaer T.M."/>
            <person name="Refardt D."/>
            <person name="Pombert J.-F."/>
            <person name="Ebert D."/>
        </authorList>
    </citation>
    <scope>NUCLEOTIDE SEQUENCE [LARGE SCALE GENOMIC DNA]</scope>
    <source>
        <strain evidence="5 6">UGP3</strain>
        <tissue evidence="5">Spores</tissue>
    </source>
</reference>